<dbReference type="GO" id="GO:0019867">
    <property type="term" value="C:outer membrane"/>
    <property type="evidence" value="ECO:0007669"/>
    <property type="project" value="InterPro"/>
</dbReference>
<accession>A0A7W2LJL3</accession>
<evidence type="ECO:0000313" key="3">
    <source>
        <dbReference type="Proteomes" id="UP000590738"/>
    </source>
</evidence>
<evidence type="ECO:0000313" key="2">
    <source>
        <dbReference type="EMBL" id="MBA6142052.1"/>
    </source>
</evidence>
<evidence type="ECO:0000256" key="1">
    <source>
        <dbReference type="SAM" id="SignalP"/>
    </source>
</evidence>
<dbReference type="GO" id="GO:0055085">
    <property type="term" value="P:transmembrane transport"/>
    <property type="evidence" value="ECO:0007669"/>
    <property type="project" value="TreeGrafter"/>
</dbReference>
<feature type="chain" id="PRO_5030976791" evidence="1">
    <location>
        <begin position="33"/>
        <end position="224"/>
    </location>
</feature>
<dbReference type="Gene3D" id="2.40.160.20">
    <property type="match status" value="1"/>
</dbReference>
<dbReference type="PANTHER" id="PTHR36920:SF1">
    <property type="entry name" value="OUTER MEMBRANE PROTEIN W"/>
    <property type="match status" value="1"/>
</dbReference>
<dbReference type="Proteomes" id="UP000590738">
    <property type="component" value="Unassembled WGS sequence"/>
</dbReference>
<dbReference type="RefSeq" id="WP_019486331.1">
    <property type="nucleotide sequence ID" value="NZ_JACGCY010000008.1"/>
</dbReference>
<dbReference type="SUPFAM" id="SSF56925">
    <property type="entry name" value="OMPA-like"/>
    <property type="match status" value="1"/>
</dbReference>
<proteinExistence type="predicted"/>
<name>A0A7W2LJL3_9PSED</name>
<dbReference type="InterPro" id="IPR005618">
    <property type="entry name" value="OMPW"/>
</dbReference>
<organism evidence="2 3">
    <name type="scientific">Pseudomonas juntendi</name>
    <dbReference type="NCBI Taxonomy" id="2666183"/>
    <lineage>
        <taxon>Bacteria</taxon>
        <taxon>Pseudomonadati</taxon>
        <taxon>Pseudomonadota</taxon>
        <taxon>Gammaproteobacteria</taxon>
        <taxon>Pseudomonadales</taxon>
        <taxon>Pseudomonadaceae</taxon>
        <taxon>Pseudomonas</taxon>
    </lineage>
</organism>
<sequence length="224" mass="24073">MSNLSRYSLSFKRTAATLCASVLTAYGSMAHAADESNWWLRIGPGYIQFDEDVTLKAFGNTIPGAGADMKNNAALIGELGYRFAPNWSVALTLGNPPKTKLTGKGTADGLGTLGKAKYGPAGISLQYQFNEKGAFRPYLGAGLSYLKIFSSEDGAVQDLEIDDTWGPYFQAGAEYWFGEGYGVFLDVKKLYLETDAKGNLGGAPAKAEVTLDPLVFQTGLVFKF</sequence>
<feature type="signal peptide" evidence="1">
    <location>
        <begin position="1"/>
        <end position="32"/>
    </location>
</feature>
<dbReference type="Pfam" id="PF03922">
    <property type="entry name" value="OmpW"/>
    <property type="match status" value="1"/>
</dbReference>
<dbReference type="PANTHER" id="PTHR36920">
    <property type="match status" value="1"/>
</dbReference>
<reference evidence="2 3" key="1">
    <citation type="submission" date="2020-07" db="EMBL/GenBank/DDBJ databases">
        <title>Diversity of carbapenemase encoding genes among Pseudomonas putida group clinical isolates in a tertiary Brazilian hospital.</title>
        <authorList>
            <person name="Alberto-Lei F."/>
            <person name="Nodari C.S."/>
            <person name="Streling A.P."/>
            <person name="Paulino J.T."/>
            <person name="Bessa-Neto F.O."/>
            <person name="Cayo R."/>
            <person name="Gales A.C."/>
        </authorList>
    </citation>
    <scope>NUCLEOTIDE SEQUENCE [LARGE SCALE GENOMIC DNA]</scope>
    <source>
        <strain evidence="2 3">12273</strain>
    </source>
</reference>
<gene>
    <name evidence="2" type="ORF">H4B97_06120</name>
</gene>
<keyword evidence="1" id="KW-0732">Signal</keyword>
<dbReference type="AlphaFoldDB" id="A0A7W2LJL3"/>
<dbReference type="InterPro" id="IPR011250">
    <property type="entry name" value="OMP/PagP_B-barrel"/>
</dbReference>
<dbReference type="EMBL" id="JACGCZ010000007">
    <property type="protein sequence ID" value="MBA6142052.1"/>
    <property type="molecule type" value="Genomic_DNA"/>
</dbReference>
<protein>
    <submittedName>
        <fullName evidence="2">OmpW family protein</fullName>
    </submittedName>
</protein>
<comment type="caution">
    <text evidence="2">The sequence shown here is derived from an EMBL/GenBank/DDBJ whole genome shotgun (WGS) entry which is preliminary data.</text>
</comment>